<dbReference type="EMBL" id="JAFBWN010000024">
    <property type="protein sequence ID" value="MBM2356966.1"/>
    <property type="molecule type" value="Genomic_DNA"/>
</dbReference>
<dbReference type="InterPro" id="IPR009057">
    <property type="entry name" value="Homeodomain-like_sf"/>
</dbReference>
<dbReference type="AlphaFoldDB" id="A0A9Q2RWV4"/>
<accession>A0A9Q2RWV4</accession>
<dbReference type="InterPro" id="IPR002514">
    <property type="entry name" value="Transposase_8"/>
</dbReference>
<dbReference type="Pfam" id="PF01527">
    <property type="entry name" value="HTH_Tnp_1"/>
    <property type="match status" value="1"/>
</dbReference>
<dbReference type="GO" id="GO:0004803">
    <property type="term" value="F:transposase activity"/>
    <property type="evidence" value="ECO:0007669"/>
    <property type="project" value="InterPro"/>
</dbReference>
<dbReference type="Proteomes" id="UP000809337">
    <property type="component" value="Unassembled WGS sequence"/>
</dbReference>
<keyword evidence="1" id="KW-0175">Coiled coil</keyword>
<dbReference type="SUPFAM" id="SSF46689">
    <property type="entry name" value="Homeodomain-like"/>
    <property type="match status" value="1"/>
</dbReference>
<reference evidence="2" key="1">
    <citation type="submission" date="2021-01" db="EMBL/GenBank/DDBJ databases">
        <title>Diatom-associated Roseobacters Show Island Model of Population Structure.</title>
        <authorList>
            <person name="Qu L."/>
            <person name="Feng X."/>
            <person name="Chen Y."/>
            <person name="Li L."/>
            <person name="Wang X."/>
            <person name="Hu Z."/>
            <person name="Wang H."/>
            <person name="Luo H."/>
        </authorList>
    </citation>
    <scope>NUCLEOTIDE SEQUENCE</scope>
    <source>
        <strain evidence="2">SM26-45</strain>
    </source>
</reference>
<dbReference type="RefSeq" id="WP_269145067.1">
    <property type="nucleotide sequence ID" value="NZ_JAJNGX010000024.1"/>
</dbReference>
<name>A0A9Q2RWV4_9RHOB</name>
<protein>
    <submittedName>
        <fullName evidence="2">Helix-turn-helix domain-containing protein</fullName>
    </submittedName>
</protein>
<proteinExistence type="predicted"/>
<dbReference type="Gene3D" id="1.10.10.60">
    <property type="entry name" value="Homeodomain-like"/>
    <property type="match status" value="1"/>
</dbReference>
<organism evidence="2 3">
    <name type="scientific">Pseudosulfitobacter pseudonitzschiae</name>
    <dbReference type="NCBI Taxonomy" id="1402135"/>
    <lineage>
        <taxon>Bacteria</taxon>
        <taxon>Pseudomonadati</taxon>
        <taxon>Pseudomonadota</taxon>
        <taxon>Alphaproteobacteria</taxon>
        <taxon>Rhodobacterales</taxon>
        <taxon>Roseobacteraceae</taxon>
        <taxon>Pseudosulfitobacter</taxon>
    </lineage>
</organism>
<sequence length="122" mass="13525">MKPASNTAYGPGSHSDAVRQAAVVGLYSRQESAQALAEKFGVSRPTLYAWKTQILGPEAPDTMKRKKSALPPELEELERQREILQRDIRELQIEHDLLKTASEMIKKELGGDLRSTPGPEQG</sequence>
<feature type="coiled-coil region" evidence="1">
    <location>
        <begin position="74"/>
        <end position="101"/>
    </location>
</feature>
<dbReference type="GO" id="GO:0006313">
    <property type="term" value="P:DNA transposition"/>
    <property type="evidence" value="ECO:0007669"/>
    <property type="project" value="InterPro"/>
</dbReference>
<dbReference type="GO" id="GO:0003677">
    <property type="term" value="F:DNA binding"/>
    <property type="evidence" value="ECO:0007669"/>
    <property type="project" value="InterPro"/>
</dbReference>
<gene>
    <name evidence="2" type="ORF">JQX14_20635</name>
</gene>
<evidence type="ECO:0000256" key="1">
    <source>
        <dbReference type="SAM" id="Coils"/>
    </source>
</evidence>
<evidence type="ECO:0000313" key="2">
    <source>
        <dbReference type="EMBL" id="MBM2356966.1"/>
    </source>
</evidence>
<evidence type="ECO:0000313" key="3">
    <source>
        <dbReference type="Proteomes" id="UP000809337"/>
    </source>
</evidence>
<comment type="caution">
    <text evidence="2">The sequence shown here is derived from an EMBL/GenBank/DDBJ whole genome shotgun (WGS) entry which is preliminary data.</text>
</comment>